<organism evidence="2 3">
    <name type="scientific">Fusarium zealandicum</name>
    <dbReference type="NCBI Taxonomy" id="1053134"/>
    <lineage>
        <taxon>Eukaryota</taxon>
        <taxon>Fungi</taxon>
        <taxon>Dikarya</taxon>
        <taxon>Ascomycota</taxon>
        <taxon>Pezizomycotina</taxon>
        <taxon>Sordariomycetes</taxon>
        <taxon>Hypocreomycetidae</taxon>
        <taxon>Hypocreales</taxon>
        <taxon>Nectriaceae</taxon>
        <taxon>Fusarium</taxon>
        <taxon>Fusarium staphyleae species complex</taxon>
    </lineage>
</organism>
<reference evidence="2" key="1">
    <citation type="journal article" date="2020" name="BMC Genomics">
        <title>Correction to: Identification and distribution of gene clusters required for synthesis of sphingolipid metabolism inhibitors in diverse species of the filamentous fungus Fusarium.</title>
        <authorList>
            <person name="Kim H.S."/>
            <person name="Lohmar J.M."/>
            <person name="Busman M."/>
            <person name="Brown D.W."/>
            <person name="Naumann T.A."/>
            <person name="Divon H.H."/>
            <person name="Lysoe E."/>
            <person name="Uhlig S."/>
            <person name="Proctor R.H."/>
        </authorList>
    </citation>
    <scope>NUCLEOTIDE SEQUENCE</scope>
    <source>
        <strain evidence="2">NRRL 22465</strain>
    </source>
</reference>
<protein>
    <submittedName>
        <fullName evidence="2">Uncharacterized protein</fullName>
    </submittedName>
</protein>
<feature type="transmembrane region" description="Helical" evidence="1">
    <location>
        <begin position="134"/>
        <end position="156"/>
    </location>
</feature>
<feature type="transmembrane region" description="Helical" evidence="1">
    <location>
        <begin position="95"/>
        <end position="114"/>
    </location>
</feature>
<evidence type="ECO:0000256" key="1">
    <source>
        <dbReference type="SAM" id="Phobius"/>
    </source>
</evidence>
<feature type="transmembrane region" description="Helical" evidence="1">
    <location>
        <begin position="206"/>
        <end position="227"/>
    </location>
</feature>
<reference evidence="2" key="2">
    <citation type="submission" date="2020-05" db="EMBL/GenBank/DDBJ databases">
        <authorList>
            <person name="Kim H.-S."/>
            <person name="Proctor R.H."/>
            <person name="Brown D.W."/>
        </authorList>
    </citation>
    <scope>NUCLEOTIDE SEQUENCE</scope>
    <source>
        <strain evidence="2">NRRL 22465</strain>
    </source>
</reference>
<keyword evidence="1" id="KW-1133">Transmembrane helix</keyword>
<accession>A0A8H4XQ29</accession>
<gene>
    <name evidence="2" type="ORF">FZEAL_675</name>
</gene>
<keyword evidence="3" id="KW-1185">Reference proteome</keyword>
<evidence type="ECO:0000313" key="2">
    <source>
        <dbReference type="EMBL" id="KAF4984062.1"/>
    </source>
</evidence>
<dbReference type="AlphaFoldDB" id="A0A8H4XQ29"/>
<proteinExistence type="predicted"/>
<keyword evidence="1" id="KW-0812">Transmembrane</keyword>
<evidence type="ECO:0000313" key="3">
    <source>
        <dbReference type="Proteomes" id="UP000635477"/>
    </source>
</evidence>
<comment type="caution">
    <text evidence="2">The sequence shown here is derived from an EMBL/GenBank/DDBJ whole genome shotgun (WGS) entry which is preliminary data.</text>
</comment>
<feature type="transmembrane region" description="Helical" evidence="1">
    <location>
        <begin position="168"/>
        <end position="186"/>
    </location>
</feature>
<feature type="transmembrane region" description="Helical" evidence="1">
    <location>
        <begin position="239"/>
        <end position="261"/>
    </location>
</feature>
<feature type="transmembrane region" description="Helical" evidence="1">
    <location>
        <begin position="331"/>
        <end position="352"/>
    </location>
</feature>
<dbReference type="EMBL" id="JABEYC010000036">
    <property type="protein sequence ID" value="KAF4984062.1"/>
    <property type="molecule type" value="Genomic_DNA"/>
</dbReference>
<keyword evidence="1" id="KW-0472">Membrane</keyword>
<dbReference type="OrthoDB" id="89349at2759"/>
<sequence>MSSATPAATESRLRRALAAFPIIALAALMTRAMAMGEPIGPVLAGILESSRFTATGGVDVAIINEFYGIRILDEIFAHITVAFAQLQFFTDPRAYWHSLIFLTDFAAMYAVFLVESYRPANKFLLLRFPSIICFLSQLFGIGVLAPVYFYSFYIVTPSYKLMTPSAHLPGMAPCLAILPTLALGYYSSHFPSFLHSSLEARHWWNWIWQLFPVWGSLVMVILSNIMPTGNHQRANDSSAILRVLRPTVLVIGLVSTATYWYTLSQLEYPLSEILVPQYLVASPTEPEVCLRTIIQYDCICSFSAGFMWLAYQFRDLDKAGVCAVPWIRSLLVAAVLGCIFGPGTLFIGVWLLKEEVMASHRSMKKA</sequence>
<dbReference type="Proteomes" id="UP000635477">
    <property type="component" value="Unassembled WGS sequence"/>
</dbReference>
<name>A0A8H4XQ29_9HYPO</name>